<comment type="caution">
    <text evidence="1">The sequence shown here is derived from an EMBL/GenBank/DDBJ whole genome shotgun (WGS) entry which is preliminary data.</text>
</comment>
<protein>
    <submittedName>
        <fullName evidence="1">Uncharacterized protein</fullName>
    </submittedName>
</protein>
<evidence type="ECO:0000313" key="1">
    <source>
        <dbReference type="EMBL" id="MBB3325491.1"/>
    </source>
</evidence>
<accession>A0A7W5P662</accession>
<gene>
    <name evidence="1" type="ORF">FHX39_000435</name>
</gene>
<sequence length="126" mass="13652">MSAPLWWAKHFQGPWREKANDPRLPKWLRLASLAYGTHAANGHATFARGELADVLGHLEPATGEVAPDQNVRRHVGQAVAFGWLASGSSSRCLIVPAHAIEGGRGGASAVTIPCAWCSRKRRRVTH</sequence>
<evidence type="ECO:0000313" key="2">
    <source>
        <dbReference type="Proteomes" id="UP000565572"/>
    </source>
</evidence>
<dbReference type="RefSeq" id="WP_183336437.1">
    <property type="nucleotide sequence ID" value="NZ_JACHZG010000001.1"/>
</dbReference>
<dbReference type="AlphaFoldDB" id="A0A7W5P662"/>
<keyword evidence="2" id="KW-1185">Reference proteome</keyword>
<reference evidence="1 2" key="1">
    <citation type="submission" date="2020-08" db="EMBL/GenBank/DDBJ databases">
        <title>Sequencing the genomes of 1000 actinobacteria strains.</title>
        <authorList>
            <person name="Klenk H.-P."/>
        </authorList>
    </citation>
    <scope>NUCLEOTIDE SEQUENCE [LARGE SCALE GENOMIC DNA]</scope>
    <source>
        <strain evidence="1 2">DSM 11053</strain>
    </source>
</reference>
<dbReference type="EMBL" id="JACHZG010000001">
    <property type="protein sequence ID" value="MBB3325491.1"/>
    <property type="molecule type" value="Genomic_DNA"/>
</dbReference>
<proteinExistence type="predicted"/>
<organism evidence="1 2">
    <name type="scientific">Microlunatus antarcticus</name>
    <dbReference type="NCBI Taxonomy" id="53388"/>
    <lineage>
        <taxon>Bacteria</taxon>
        <taxon>Bacillati</taxon>
        <taxon>Actinomycetota</taxon>
        <taxon>Actinomycetes</taxon>
        <taxon>Propionibacteriales</taxon>
        <taxon>Propionibacteriaceae</taxon>
        <taxon>Microlunatus</taxon>
    </lineage>
</organism>
<dbReference type="Proteomes" id="UP000565572">
    <property type="component" value="Unassembled WGS sequence"/>
</dbReference>
<name>A0A7W5P662_9ACTN</name>